<name>A0A250WUS4_9CHLO</name>
<protein>
    <submittedName>
        <fullName evidence="1">Uncharacterized protein</fullName>
    </submittedName>
</protein>
<reference evidence="1 2" key="1">
    <citation type="submission" date="2017-08" db="EMBL/GenBank/DDBJ databases">
        <title>Acidophilic green algal genome provides insights into adaptation to an acidic environment.</title>
        <authorList>
            <person name="Hirooka S."/>
            <person name="Hirose Y."/>
            <person name="Kanesaki Y."/>
            <person name="Higuchi S."/>
            <person name="Fujiwara T."/>
            <person name="Onuma R."/>
            <person name="Era A."/>
            <person name="Ohbayashi R."/>
            <person name="Uzuka A."/>
            <person name="Nozaki H."/>
            <person name="Yoshikawa H."/>
            <person name="Miyagishima S.Y."/>
        </authorList>
    </citation>
    <scope>NUCLEOTIDE SEQUENCE [LARGE SCALE GENOMIC DNA]</scope>
    <source>
        <strain evidence="1 2">NIES-2499</strain>
    </source>
</reference>
<keyword evidence="2" id="KW-1185">Reference proteome</keyword>
<sequence length="124" mass="13613">MIADSVELHIHGALVSCVTFIIATCKESSQLATLASFFIISRGANWNMKTRRLSTPIIKCSFESIELPGYCCREGVIFCQPQTVCAVNYSGISSTCRCNVVGLVIELLLDRFDLTAALTYTLHT</sequence>
<organism evidence="1 2">
    <name type="scientific">Chlamydomonas eustigma</name>
    <dbReference type="NCBI Taxonomy" id="1157962"/>
    <lineage>
        <taxon>Eukaryota</taxon>
        <taxon>Viridiplantae</taxon>
        <taxon>Chlorophyta</taxon>
        <taxon>core chlorophytes</taxon>
        <taxon>Chlorophyceae</taxon>
        <taxon>CS clade</taxon>
        <taxon>Chlamydomonadales</taxon>
        <taxon>Chlamydomonadaceae</taxon>
        <taxon>Chlamydomonas</taxon>
    </lineage>
</organism>
<accession>A0A250WUS4</accession>
<gene>
    <name evidence="1" type="ORF">CEUSTIGMA_g2026.t1</name>
</gene>
<proteinExistence type="predicted"/>
<comment type="caution">
    <text evidence="1">The sequence shown here is derived from an EMBL/GenBank/DDBJ whole genome shotgun (WGS) entry which is preliminary data.</text>
</comment>
<dbReference type="EMBL" id="BEGY01000008">
    <property type="protein sequence ID" value="GAX74577.1"/>
    <property type="molecule type" value="Genomic_DNA"/>
</dbReference>
<evidence type="ECO:0000313" key="1">
    <source>
        <dbReference type="EMBL" id="GAX74577.1"/>
    </source>
</evidence>
<dbReference type="Proteomes" id="UP000232323">
    <property type="component" value="Unassembled WGS sequence"/>
</dbReference>
<evidence type="ECO:0000313" key="2">
    <source>
        <dbReference type="Proteomes" id="UP000232323"/>
    </source>
</evidence>
<dbReference type="AlphaFoldDB" id="A0A250WUS4"/>